<gene>
    <name evidence="2" type="ORF">EVAR_85327_1</name>
</gene>
<proteinExistence type="predicted"/>
<organism evidence="2 3">
    <name type="scientific">Eumeta variegata</name>
    <name type="common">Bagworm moth</name>
    <name type="synonym">Eumeta japonica</name>
    <dbReference type="NCBI Taxonomy" id="151549"/>
    <lineage>
        <taxon>Eukaryota</taxon>
        <taxon>Metazoa</taxon>
        <taxon>Ecdysozoa</taxon>
        <taxon>Arthropoda</taxon>
        <taxon>Hexapoda</taxon>
        <taxon>Insecta</taxon>
        <taxon>Pterygota</taxon>
        <taxon>Neoptera</taxon>
        <taxon>Endopterygota</taxon>
        <taxon>Lepidoptera</taxon>
        <taxon>Glossata</taxon>
        <taxon>Ditrysia</taxon>
        <taxon>Tineoidea</taxon>
        <taxon>Psychidae</taxon>
        <taxon>Oiketicinae</taxon>
        <taxon>Eumeta</taxon>
    </lineage>
</organism>
<feature type="region of interest" description="Disordered" evidence="1">
    <location>
        <begin position="63"/>
        <end position="83"/>
    </location>
</feature>
<sequence length="192" mass="21377">MTDNGNLKCDVRKNISTQTTVGNGFSSKTYVKLSEKKRRVQRGAAAEHARAETAGKRLWDSSGLCAKSGESPAQDGRRSRLSRTEAVRGHAVYSVTPRDTAWCVYARGPTTLSNPTKNSFKALKYKSCEQCQKLYGINKPIADVSVLFMYVKVKQHRLYRYKIFRTAGAREQMLSKDAHNPRGITIALSTLG</sequence>
<evidence type="ECO:0000313" key="2">
    <source>
        <dbReference type="EMBL" id="GBP54025.1"/>
    </source>
</evidence>
<keyword evidence="3" id="KW-1185">Reference proteome</keyword>
<comment type="caution">
    <text evidence="2">The sequence shown here is derived from an EMBL/GenBank/DDBJ whole genome shotgun (WGS) entry which is preliminary data.</text>
</comment>
<dbReference type="EMBL" id="BGZK01000638">
    <property type="protein sequence ID" value="GBP54025.1"/>
    <property type="molecule type" value="Genomic_DNA"/>
</dbReference>
<protein>
    <submittedName>
        <fullName evidence="2">Uncharacterized protein</fullName>
    </submittedName>
</protein>
<dbReference type="AlphaFoldDB" id="A0A4C1WV97"/>
<accession>A0A4C1WV97</accession>
<evidence type="ECO:0000313" key="3">
    <source>
        <dbReference type="Proteomes" id="UP000299102"/>
    </source>
</evidence>
<evidence type="ECO:0000256" key="1">
    <source>
        <dbReference type="SAM" id="MobiDB-lite"/>
    </source>
</evidence>
<dbReference type="Proteomes" id="UP000299102">
    <property type="component" value="Unassembled WGS sequence"/>
</dbReference>
<name>A0A4C1WV97_EUMVA</name>
<reference evidence="2 3" key="1">
    <citation type="journal article" date="2019" name="Commun. Biol.">
        <title>The bagworm genome reveals a unique fibroin gene that provides high tensile strength.</title>
        <authorList>
            <person name="Kono N."/>
            <person name="Nakamura H."/>
            <person name="Ohtoshi R."/>
            <person name="Tomita M."/>
            <person name="Numata K."/>
            <person name="Arakawa K."/>
        </authorList>
    </citation>
    <scope>NUCLEOTIDE SEQUENCE [LARGE SCALE GENOMIC DNA]</scope>
</reference>